<dbReference type="EMBL" id="JAULSW010000005">
    <property type="protein sequence ID" value="KAK3381259.1"/>
    <property type="molecule type" value="Genomic_DNA"/>
</dbReference>
<evidence type="ECO:0000313" key="2">
    <source>
        <dbReference type="EMBL" id="KAK3381259.1"/>
    </source>
</evidence>
<dbReference type="PANTHER" id="PTHR33112">
    <property type="entry name" value="DOMAIN PROTEIN, PUTATIVE-RELATED"/>
    <property type="match status" value="1"/>
</dbReference>
<dbReference type="InterPro" id="IPR010730">
    <property type="entry name" value="HET"/>
</dbReference>
<reference evidence="2" key="1">
    <citation type="journal article" date="2023" name="Mol. Phylogenet. Evol.">
        <title>Genome-scale phylogeny and comparative genomics of the fungal order Sordariales.</title>
        <authorList>
            <person name="Hensen N."/>
            <person name="Bonometti L."/>
            <person name="Westerberg I."/>
            <person name="Brannstrom I.O."/>
            <person name="Guillou S."/>
            <person name="Cros-Aarteil S."/>
            <person name="Calhoun S."/>
            <person name="Haridas S."/>
            <person name="Kuo A."/>
            <person name="Mondo S."/>
            <person name="Pangilinan J."/>
            <person name="Riley R."/>
            <person name="LaButti K."/>
            <person name="Andreopoulos B."/>
            <person name="Lipzen A."/>
            <person name="Chen C."/>
            <person name="Yan M."/>
            <person name="Daum C."/>
            <person name="Ng V."/>
            <person name="Clum A."/>
            <person name="Steindorff A."/>
            <person name="Ohm R.A."/>
            <person name="Martin F."/>
            <person name="Silar P."/>
            <person name="Natvig D.O."/>
            <person name="Lalanne C."/>
            <person name="Gautier V."/>
            <person name="Ament-Velasquez S.L."/>
            <person name="Kruys A."/>
            <person name="Hutchinson M.I."/>
            <person name="Powell A.J."/>
            <person name="Barry K."/>
            <person name="Miller A.N."/>
            <person name="Grigoriev I.V."/>
            <person name="Debuchy R."/>
            <person name="Gladieux P."/>
            <person name="Hiltunen Thoren M."/>
            <person name="Johannesson H."/>
        </authorList>
    </citation>
    <scope>NUCLEOTIDE SEQUENCE</scope>
    <source>
        <strain evidence="2">CBS 232.78</strain>
    </source>
</reference>
<keyword evidence="3" id="KW-1185">Reference proteome</keyword>
<feature type="domain" description="Heterokaryon incompatibility" evidence="1">
    <location>
        <begin position="90"/>
        <end position="244"/>
    </location>
</feature>
<proteinExistence type="predicted"/>
<dbReference type="AlphaFoldDB" id="A0AAE0NGW6"/>
<evidence type="ECO:0000259" key="1">
    <source>
        <dbReference type="Pfam" id="PF06985"/>
    </source>
</evidence>
<dbReference type="PANTHER" id="PTHR33112:SF9">
    <property type="entry name" value="HETEROKARYON INCOMPATIBILITY DOMAIN-CONTAINING PROTEIN"/>
    <property type="match status" value="1"/>
</dbReference>
<dbReference type="Proteomes" id="UP001285441">
    <property type="component" value="Unassembled WGS sequence"/>
</dbReference>
<gene>
    <name evidence="2" type="ORF">B0H63DRAFT_545824</name>
</gene>
<name>A0AAE0NGW6_9PEZI</name>
<organism evidence="2 3">
    <name type="scientific">Podospora didyma</name>
    <dbReference type="NCBI Taxonomy" id="330526"/>
    <lineage>
        <taxon>Eukaryota</taxon>
        <taxon>Fungi</taxon>
        <taxon>Dikarya</taxon>
        <taxon>Ascomycota</taxon>
        <taxon>Pezizomycotina</taxon>
        <taxon>Sordariomycetes</taxon>
        <taxon>Sordariomycetidae</taxon>
        <taxon>Sordariales</taxon>
        <taxon>Podosporaceae</taxon>
        <taxon>Podospora</taxon>
    </lineage>
</organism>
<sequence length="560" mass="63264">MESSESILEIAVTSESLLASQIRKRVVLHPFAEPSIHLIKSWLRDCTEGHAECPGDVEETELPTRVIDLGTHHEHNEPKLLIPKGMTGAYIALSHCWGSKPALMTTHSNIEELQQGICTSNLPRTFLDAFAVARKLGIRYLWIDCLCITQDDRADWETQARMRSSVYERAFLTIASTRSGSGEIPFLRDDAPMFIPDAETFFRGTFNDQQGNFYLKNTAKEPHADAAHFISEAPLNKRGWVLQERLLSRRILHFADDQVYWECRRHALGLEGSVFRADSSQGFLFPLPSLIQKLHISHNTPDDLFLKTWLHIVEFYSACQFTFEQDRPTALLGLVDRLGRLTRRRYFEAQWFMPSSSELPISMLWTACGSGARHKPEQPMSPSWSWLSAAGEFSFASVATKSTPMLLNRISFSTSATPLTMQSLHIKCKTFQAYTDQSSDKSGTRVRQIKRNCSPGGFVRAAPPQRNHDNLANLKLNEYNNSFIGHIKFDSKDGIPEEIYCMHLFADLAGYTRVMAVEKLSVSSEAGGHDLPQYRRVGIGSLARGRDGLNWFEEMSIALV</sequence>
<reference evidence="2" key="2">
    <citation type="submission" date="2023-06" db="EMBL/GenBank/DDBJ databases">
        <authorList>
            <consortium name="Lawrence Berkeley National Laboratory"/>
            <person name="Haridas S."/>
            <person name="Hensen N."/>
            <person name="Bonometti L."/>
            <person name="Westerberg I."/>
            <person name="Brannstrom I.O."/>
            <person name="Guillou S."/>
            <person name="Cros-Aarteil S."/>
            <person name="Calhoun S."/>
            <person name="Kuo A."/>
            <person name="Mondo S."/>
            <person name="Pangilinan J."/>
            <person name="Riley R."/>
            <person name="LaButti K."/>
            <person name="Andreopoulos B."/>
            <person name="Lipzen A."/>
            <person name="Chen C."/>
            <person name="Yanf M."/>
            <person name="Daum C."/>
            <person name="Ng V."/>
            <person name="Clum A."/>
            <person name="Steindorff A."/>
            <person name="Ohm R."/>
            <person name="Martin F."/>
            <person name="Silar P."/>
            <person name="Natvig D."/>
            <person name="Lalanne C."/>
            <person name="Gautier V."/>
            <person name="Ament-velasquez S.L."/>
            <person name="Kruys A."/>
            <person name="Hutchinson M.I."/>
            <person name="Powell A.J."/>
            <person name="Barry K."/>
            <person name="Miller A.N."/>
            <person name="Grigoriev I.V."/>
            <person name="Debuchy R."/>
            <person name="Gladieux P."/>
            <person name="Thoren M.H."/>
            <person name="Johannesson H."/>
        </authorList>
    </citation>
    <scope>NUCLEOTIDE SEQUENCE</scope>
    <source>
        <strain evidence="2">CBS 232.78</strain>
    </source>
</reference>
<accession>A0AAE0NGW6</accession>
<protein>
    <submittedName>
        <fullName evidence="2">Heterokaryon incompatibility protein-domain-containing protein</fullName>
    </submittedName>
</protein>
<dbReference type="Pfam" id="PF06985">
    <property type="entry name" value="HET"/>
    <property type="match status" value="1"/>
</dbReference>
<comment type="caution">
    <text evidence="2">The sequence shown here is derived from an EMBL/GenBank/DDBJ whole genome shotgun (WGS) entry which is preliminary data.</text>
</comment>
<evidence type="ECO:0000313" key="3">
    <source>
        <dbReference type="Proteomes" id="UP001285441"/>
    </source>
</evidence>